<dbReference type="InterPro" id="IPR014895">
    <property type="entry name" value="Alginate_lyase_2"/>
</dbReference>
<evidence type="ECO:0000313" key="3">
    <source>
        <dbReference type="EMBL" id="PWQ96830.1"/>
    </source>
</evidence>
<reference evidence="3 4" key="1">
    <citation type="submission" date="2018-05" db="EMBL/GenBank/DDBJ databases">
        <title>Leucothrix arctica sp. nov., isolated from Arctic seawater.</title>
        <authorList>
            <person name="Choi A."/>
            <person name="Baek K."/>
        </authorList>
    </citation>
    <scope>NUCLEOTIDE SEQUENCE [LARGE SCALE GENOMIC DNA]</scope>
    <source>
        <strain evidence="3 4">IMCC9719</strain>
    </source>
</reference>
<dbReference type="RefSeq" id="WP_109823028.1">
    <property type="nucleotide sequence ID" value="NZ_QGKL01000026.1"/>
</dbReference>
<dbReference type="Proteomes" id="UP000245506">
    <property type="component" value="Unassembled WGS sequence"/>
</dbReference>
<sequence>MMLSTNSRLSAAVLVLCTAALAGCGSVEEKAEVIASIPTESASSGGTIPSSITDGSLWELEGSNPDPLVNSKTLIFLPLQAQYTSPNGNGLRHEYKIQQDLRVAMTDTYEQFQANIKVDMSAGGKTIIAQHHAGDLGTIMKVYVSDSSESGFDDSTASNGVFDVYVRLRNTSGVEEKFALGTITTGGSFVLKVVNNYGLVSVGAFGKTFELNVEDDSSSYLKFGNYLQSQNPEGNAKCGTPGDTSSFLACYASFGITESRVTMTDVSYSRVER</sequence>
<dbReference type="OrthoDB" id="8754053at2"/>
<gene>
    <name evidence="3" type="ORF">DKT75_08675</name>
</gene>
<evidence type="ECO:0000259" key="2">
    <source>
        <dbReference type="Pfam" id="PF08787"/>
    </source>
</evidence>
<name>A0A317CKI4_9GAMM</name>
<feature type="signal peptide" evidence="1">
    <location>
        <begin position="1"/>
        <end position="22"/>
    </location>
</feature>
<keyword evidence="1" id="KW-0732">Signal</keyword>
<dbReference type="SMR" id="A0A317CKI4"/>
<proteinExistence type="predicted"/>
<feature type="domain" description="Alginate lyase 2" evidence="2">
    <location>
        <begin position="74"/>
        <end position="235"/>
    </location>
</feature>
<evidence type="ECO:0000256" key="1">
    <source>
        <dbReference type="SAM" id="SignalP"/>
    </source>
</evidence>
<dbReference type="Gene3D" id="2.60.120.200">
    <property type="match status" value="1"/>
</dbReference>
<evidence type="ECO:0000313" key="4">
    <source>
        <dbReference type="Proteomes" id="UP000245506"/>
    </source>
</evidence>
<dbReference type="AlphaFoldDB" id="A0A317CKI4"/>
<feature type="chain" id="PRO_5016467299" description="Alginate lyase 2 domain-containing protein" evidence="1">
    <location>
        <begin position="23"/>
        <end position="273"/>
    </location>
</feature>
<organism evidence="3 4">
    <name type="scientific">Leucothrix arctica</name>
    <dbReference type="NCBI Taxonomy" id="1481894"/>
    <lineage>
        <taxon>Bacteria</taxon>
        <taxon>Pseudomonadati</taxon>
        <taxon>Pseudomonadota</taxon>
        <taxon>Gammaproteobacteria</taxon>
        <taxon>Thiotrichales</taxon>
        <taxon>Thiotrichaceae</taxon>
        <taxon>Leucothrix</taxon>
    </lineage>
</organism>
<protein>
    <recommendedName>
        <fullName evidence="2">Alginate lyase 2 domain-containing protein</fullName>
    </recommendedName>
</protein>
<dbReference type="EMBL" id="QGKL01000026">
    <property type="protein sequence ID" value="PWQ96830.1"/>
    <property type="molecule type" value="Genomic_DNA"/>
</dbReference>
<accession>A0A317CKI4</accession>
<comment type="caution">
    <text evidence="3">The sequence shown here is derived from an EMBL/GenBank/DDBJ whole genome shotgun (WGS) entry which is preliminary data.</text>
</comment>
<keyword evidence="4" id="KW-1185">Reference proteome</keyword>
<dbReference type="InterPro" id="IPR013320">
    <property type="entry name" value="ConA-like_dom_sf"/>
</dbReference>
<dbReference type="Pfam" id="PF08787">
    <property type="entry name" value="Alginate_lyase2"/>
    <property type="match status" value="1"/>
</dbReference>
<dbReference type="SUPFAM" id="SSF49899">
    <property type="entry name" value="Concanavalin A-like lectins/glucanases"/>
    <property type="match status" value="1"/>
</dbReference>